<proteinExistence type="inferred from homology"/>
<keyword evidence="7 10" id="KW-0732">Signal</keyword>
<dbReference type="InterPro" id="IPR050271">
    <property type="entry name" value="UDP-glycosyltransferase"/>
</dbReference>
<evidence type="ECO:0000256" key="4">
    <source>
        <dbReference type="ARBA" id="ARBA00022676"/>
    </source>
</evidence>
<keyword evidence="9" id="KW-0325">Glycoprotein</keyword>
<evidence type="ECO:0000256" key="10">
    <source>
        <dbReference type="SAM" id="SignalP"/>
    </source>
</evidence>
<dbReference type="GO" id="GO:0015020">
    <property type="term" value="F:glucuronosyltransferase activity"/>
    <property type="evidence" value="ECO:0007669"/>
    <property type="project" value="UniProtKB-EC"/>
</dbReference>
<keyword evidence="4" id="KW-0328">Glycosyltransferase</keyword>
<gene>
    <name evidence="11" type="ORF">PECUL_23A033514</name>
</gene>
<dbReference type="PANTHER" id="PTHR48043:SF161">
    <property type="entry name" value="UDP GLUCURONOSYLTRANSFERASE FAMILY 1 MEMBER A1"/>
    <property type="match status" value="1"/>
</dbReference>
<dbReference type="Gene3D" id="3.40.50.2000">
    <property type="entry name" value="Glycogen Phosphorylase B"/>
    <property type="match status" value="2"/>
</dbReference>
<evidence type="ECO:0000256" key="7">
    <source>
        <dbReference type="ARBA" id="ARBA00022729"/>
    </source>
</evidence>
<keyword evidence="12" id="KW-1185">Reference proteome</keyword>
<feature type="signal peptide" evidence="10">
    <location>
        <begin position="1"/>
        <end position="24"/>
    </location>
</feature>
<keyword evidence="6" id="KW-0812">Transmembrane</keyword>
<comment type="similarity">
    <text evidence="2">Belongs to the UDP-glycosyltransferase family.</text>
</comment>
<keyword evidence="8" id="KW-0472">Membrane</keyword>
<dbReference type="EMBL" id="OW240918">
    <property type="protein sequence ID" value="CAH2306303.1"/>
    <property type="molecule type" value="Genomic_DNA"/>
</dbReference>
<evidence type="ECO:0000256" key="3">
    <source>
        <dbReference type="ARBA" id="ARBA00012544"/>
    </source>
</evidence>
<dbReference type="GO" id="GO:0016020">
    <property type="term" value="C:membrane"/>
    <property type="evidence" value="ECO:0007669"/>
    <property type="project" value="UniProtKB-SubCell"/>
</dbReference>
<protein>
    <recommendedName>
        <fullName evidence="3">glucuronosyltransferase</fullName>
        <ecNumber evidence="3">2.4.1.17</ecNumber>
    </recommendedName>
</protein>
<dbReference type="Pfam" id="PF00201">
    <property type="entry name" value="UDPGT"/>
    <property type="match status" value="2"/>
</dbReference>
<dbReference type="Proteomes" id="UP001295444">
    <property type="component" value="Chromosome 07"/>
</dbReference>
<evidence type="ECO:0000313" key="11">
    <source>
        <dbReference type="EMBL" id="CAH2306303.1"/>
    </source>
</evidence>
<name>A0AAD1SN18_PELCU</name>
<evidence type="ECO:0000256" key="8">
    <source>
        <dbReference type="ARBA" id="ARBA00022989"/>
    </source>
</evidence>
<evidence type="ECO:0000313" key="12">
    <source>
        <dbReference type="Proteomes" id="UP001295444"/>
    </source>
</evidence>
<dbReference type="FunFam" id="3.40.50.2000:FF:000066">
    <property type="entry name" value="UDP-glucuronosyltransferase 1-1"/>
    <property type="match status" value="2"/>
</dbReference>
<comment type="subcellular location">
    <subcellularLocation>
        <location evidence="1">Membrane</location>
        <topology evidence="1">Single-pass membrane protein</topology>
    </subcellularLocation>
</comment>
<organism evidence="11 12">
    <name type="scientific">Pelobates cultripes</name>
    <name type="common">Western spadefoot toad</name>
    <dbReference type="NCBI Taxonomy" id="61616"/>
    <lineage>
        <taxon>Eukaryota</taxon>
        <taxon>Metazoa</taxon>
        <taxon>Chordata</taxon>
        <taxon>Craniata</taxon>
        <taxon>Vertebrata</taxon>
        <taxon>Euteleostomi</taxon>
        <taxon>Amphibia</taxon>
        <taxon>Batrachia</taxon>
        <taxon>Anura</taxon>
        <taxon>Pelobatoidea</taxon>
        <taxon>Pelobatidae</taxon>
        <taxon>Pelobates</taxon>
    </lineage>
</organism>
<reference evidence="11" key="1">
    <citation type="submission" date="2022-03" db="EMBL/GenBank/DDBJ databases">
        <authorList>
            <person name="Alioto T."/>
            <person name="Alioto T."/>
            <person name="Gomez Garrido J."/>
        </authorList>
    </citation>
    <scope>NUCLEOTIDE SEQUENCE</scope>
</reference>
<evidence type="ECO:0000256" key="2">
    <source>
        <dbReference type="ARBA" id="ARBA00009995"/>
    </source>
</evidence>
<dbReference type="EC" id="2.4.1.17" evidence="3"/>
<evidence type="ECO:0000256" key="6">
    <source>
        <dbReference type="ARBA" id="ARBA00022692"/>
    </source>
</evidence>
<evidence type="ECO:0000256" key="1">
    <source>
        <dbReference type="ARBA" id="ARBA00004167"/>
    </source>
</evidence>
<evidence type="ECO:0000256" key="5">
    <source>
        <dbReference type="ARBA" id="ARBA00022679"/>
    </source>
</evidence>
<feature type="chain" id="PRO_5041965319" description="glucuronosyltransferase" evidence="10">
    <location>
        <begin position="25"/>
        <end position="743"/>
    </location>
</feature>
<dbReference type="SUPFAM" id="SSF53756">
    <property type="entry name" value="UDP-Glycosyltransferase/glycogen phosphorylase"/>
    <property type="match status" value="2"/>
</dbReference>
<accession>A0AAD1SN18</accession>
<sequence length="743" mass="85927">MELLSFSRSVAWLLLVEAFCLVEGGKLLVVPMDGSHWLSMKPVVEKLTKNGHQVVVVTPESTLSMSNSSCYSLKTYSVPYSSQDVEDKLQKFGSDHFINHPFPGVTIAMFNSMLDVYDMFRTMCAKLLFNKELIQNLREDKYDALLTDPFSPCGMMVAEHLGIPNVSFLRGMPCMLDYTSTQCSSPLSYVPRIFSQFSDKMTFMQRLKNLLIRVIEFYYCAATYAPWEHLASKFLEKEVNIYQLLSRTSIWIMRYDFVFDYPRPVMPNMKFVGGINCVPKKNLSKMHSYKLLLIRQQPFTGPGYGLISRPGHFKYTLRLSLLNWEGLGGHTTTLGVSVPKRNFQSSTKWYMYLRQHKGYKKISRILEPEMPAWLAENKHPIMCKFSLEVYGSFDKIEISRQSLNPGLCFLNTRLHDFTQQNQKRMWRETADTRWTPARAEFARKEGGKLLVVPMDGSHWLSMKPVVEKLTKNGHQVVVVTPESTLSMSNSSCYSLKTYSVPYSSQDVEDKLQKFGRDHFINHPFPGVTIAMFNSMLDAYDMFRTMCAKLLFNKEFIQNLREDKYDALLTDPFSPCGMMVAEHLGIPNVNFLRGMPCMLDYTSAQCSSPLSYVPRIFSQFSDKMTFMQRLKNLLIRVIEFYYCAATYAPWEHLASKFLEKEVNMYQLLSRTSIWIMRYDFVFDYPRPVMPNMKFVGGINCVPKKNLSKMHSYKLLLIRQQPFTGPVSPKWLCLIVVLAKHNCRC</sequence>
<keyword evidence="5" id="KW-0808">Transferase</keyword>
<dbReference type="PANTHER" id="PTHR48043">
    <property type="entry name" value="EG:EG0003.4 PROTEIN-RELATED"/>
    <property type="match status" value="1"/>
</dbReference>
<dbReference type="AlphaFoldDB" id="A0AAD1SN18"/>
<dbReference type="InterPro" id="IPR002213">
    <property type="entry name" value="UDP_glucos_trans"/>
</dbReference>
<evidence type="ECO:0000256" key="9">
    <source>
        <dbReference type="ARBA" id="ARBA00023180"/>
    </source>
</evidence>
<keyword evidence="8" id="KW-1133">Transmembrane helix</keyword>